<dbReference type="EMBL" id="JWZT01004653">
    <property type="protein sequence ID" value="KII63607.1"/>
    <property type="molecule type" value="Genomic_DNA"/>
</dbReference>
<reference evidence="2 3" key="1">
    <citation type="journal article" date="2014" name="Genome Biol. Evol.">
        <title>The genome of the myxosporean Thelohanellus kitauei shows adaptations to nutrient acquisition within its fish host.</title>
        <authorList>
            <person name="Yang Y."/>
            <person name="Xiong J."/>
            <person name="Zhou Z."/>
            <person name="Huo F."/>
            <person name="Miao W."/>
            <person name="Ran C."/>
            <person name="Liu Y."/>
            <person name="Zhang J."/>
            <person name="Feng J."/>
            <person name="Wang M."/>
            <person name="Wang M."/>
            <person name="Wang L."/>
            <person name="Yao B."/>
        </authorList>
    </citation>
    <scope>NUCLEOTIDE SEQUENCE [LARGE SCALE GENOMIC DNA]</scope>
    <source>
        <strain evidence="2">Wuqing</strain>
    </source>
</reference>
<dbReference type="InterPro" id="IPR053164">
    <property type="entry name" value="IS1016-like_transposase"/>
</dbReference>
<comment type="caution">
    <text evidence="2">The sequence shown here is derived from an EMBL/GenBank/DDBJ whole genome shotgun (WGS) entry which is preliminary data.</text>
</comment>
<name>A0A0C2J3J8_THEKT</name>
<dbReference type="PANTHER" id="PTHR47163:SF2">
    <property type="entry name" value="SI:DKEY-17M8.2"/>
    <property type="match status" value="1"/>
</dbReference>
<proteinExistence type="predicted"/>
<evidence type="ECO:0000313" key="3">
    <source>
        <dbReference type="Proteomes" id="UP000031668"/>
    </source>
</evidence>
<dbReference type="EMBL" id="JWZT01004769">
    <property type="protein sequence ID" value="KII63171.1"/>
    <property type="molecule type" value="Genomic_DNA"/>
</dbReference>
<accession>A0A0C2J3J8</accession>
<evidence type="ECO:0000313" key="2">
    <source>
        <dbReference type="EMBL" id="KII63607.1"/>
    </source>
</evidence>
<dbReference type="OrthoDB" id="10052789at2759"/>
<protein>
    <submittedName>
        <fullName evidence="2">Uncharacterized protein</fullName>
    </submittedName>
</protein>
<gene>
    <name evidence="2" type="ORF">RF11_10931</name>
    <name evidence="1" type="ORF">RF11_11656</name>
</gene>
<keyword evidence="3" id="KW-1185">Reference proteome</keyword>
<dbReference type="AlphaFoldDB" id="A0A0C2J3J8"/>
<organism evidence="2 3">
    <name type="scientific">Thelohanellus kitauei</name>
    <name type="common">Myxosporean</name>
    <dbReference type="NCBI Taxonomy" id="669202"/>
    <lineage>
        <taxon>Eukaryota</taxon>
        <taxon>Metazoa</taxon>
        <taxon>Cnidaria</taxon>
        <taxon>Myxozoa</taxon>
        <taxon>Myxosporea</taxon>
        <taxon>Bivalvulida</taxon>
        <taxon>Platysporina</taxon>
        <taxon>Myxobolidae</taxon>
        <taxon>Thelohanellus</taxon>
    </lineage>
</organism>
<evidence type="ECO:0000313" key="1">
    <source>
        <dbReference type="EMBL" id="KII63171.1"/>
    </source>
</evidence>
<sequence>MCREICVLKLFEFFMNTDFLLGGGRSHSRGRRAKDVWIFGDIQRETPEVPSRALMFPVSNLTLETLFSIIQKWIKLGIPHARFRYHDISDGWSGYLGLDQMGFLHLILNHTQTFVDPTTEAHTNTIEKIGCMPDPICLLWE</sequence>
<dbReference type="Proteomes" id="UP000031668">
    <property type="component" value="Unassembled WGS sequence"/>
</dbReference>
<dbReference type="PANTHER" id="PTHR47163">
    <property type="entry name" value="DDE_TNP_IS1595 DOMAIN-CONTAINING PROTEIN"/>
    <property type="match status" value="1"/>
</dbReference>